<dbReference type="GO" id="GO:0006302">
    <property type="term" value="P:double-strand break repair"/>
    <property type="evidence" value="ECO:0007669"/>
    <property type="project" value="InterPro"/>
</dbReference>
<protein>
    <recommendedName>
        <fullName evidence="3">Nuclease SbcCD subunit C</fullName>
    </recommendedName>
</protein>
<comment type="subunit">
    <text evidence="2">Heterodimer of SbcC and SbcD.</text>
</comment>
<dbReference type="Pfam" id="PF13558">
    <property type="entry name" value="SbcC_Walker_B"/>
    <property type="match status" value="1"/>
</dbReference>
<reference evidence="6 7" key="1">
    <citation type="submission" date="2019-03" db="EMBL/GenBank/DDBJ databases">
        <title>Genomic Encyclopedia of Type Strains, Phase IV (KMG-IV): sequencing the most valuable type-strain genomes for metagenomic binning, comparative biology and taxonomic classification.</title>
        <authorList>
            <person name="Goeker M."/>
        </authorList>
    </citation>
    <scope>NUCLEOTIDE SEQUENCE [LARGE SCALE GENOMIC DNA]</scope>
    <source>
        <strain evidence="6 7">LX-B</strain>
    </source>
</reference>
<dbReference type="PANTHER" id="PTHR32114">
    <property type="entry name" value="ABC TRANSPORTER ABCH.3"/>
    <property type="match status" value="1"/>
</dbReference>
<dbReference type="PANTHER" id="PTHR32114:SF2">
    <property type="entry name" value="ABC TRANSPORTER ABCH.3"/>
    <property type="match status" value="1"/>
</dbReference>
<evidence type="ECO:0000256" key="4">
    <source>
        <dbReference type="SAM" id="Coils"/>
    </source>
</evidence>
<evidence type="ECO:0000259" key="5">
    <source>
        <dbReference type="Pfam" id="PF13476"/>
    </source>
</evidence>
<feature type="domain" description="Rad50/SbcC-type AAA" evidence="5">
    <location>
        <begin position="5"/>
        <end position="230"/>
    </location>
</feature>
<dbReference type="Gene3D" id="1.10.287.1490">
    <property type="match status" value="1"/>
</dbReference>
<keyword evidence="6" id="KW-0269">Exonuclease</keyword>
<dbReference type="Pfam" id="PF13476">
    <property type="entry name" value="AAA_23"/>
    <property type="match status" value="1"/>
</dbReference>
<evidence type="ECO:0000256" key="1">
    <source>
        <dbReference type="ARBA" id="ARBA00006930"/>
    </source>
</evidence>
<dbReference type="InterPro" id="IPR027417">
    <property type="entry name" value="P-loop_NTPase"/>
</dbReference>
<dbReference type="GO" id="GO:0004527">
    <property type="term" value="F:exonuclease activity"/>
    <property type="evidence" value="ECO:0007669"/>
    <property type="project" value="UniProtKB-KW"/>
</dbReference>
<feature type="coiled-coil region" evidence="4">
    <location>
        <begin position="949"/>
        <end position="980"/>
    </location>
</feature>
<dbReference type="Gene3D" id="3.40.50.300">
    <property type="entry name" value="P-loop containing nucleotide triphosphate hydrolases"/>
    <property type="match status" value="2"/>
</dbReference>
<feature type="coiled-coil region" evidence="4">
    <location>
        <begin position="695"/>
        <end position="771"/>
    </location>
</feature>
<feature type="coiled-coil region" evidence="4">
    <location>
        <begin position="359"/>
        <end position="414"/>
    </location>
</feature>
<dbReference type="GO" id="GO:0016887">
    <property type="term" value="F:ATP hydrolysis activity"/>
    <property type="evidence" value="ECO:0007669"/>
    <property type="project" value="InterPro"/>
</dbReference>
<keyword evidence="6" id="KW-0540">Nuclease</keyword>
<name>A0A4R1SBE0_HYDET</name>
<organism evidence="6 7">
    <name type="scientific">Hydrogenispora ethanolica</name>
    <dbReference type="NCBI Taxonomy" id="1082276"/>
    <lineage>
        <taxon>Bacteria</taxon>
        <taxon>Bacillati</taxon>
        <taxon>Bacillota</taxon>
        <taxon>Hydrogenispora</taxon>
    </lineage>
</organism>
<evidence type="ECO:0000313" key="7">
    <source>
        <dbReference type="Proteomes" id="UP000295008"/>
    </source>
</evidence>
<dbReference type="OrthoDB" id="9795626at2"/>
<dbReference type="SUPFAM" id="SSF52540">
    <property type="entry name" value="P-loop containing nucleoside triphosphate hydrolases"/>
    <property type="match status" value="1"/>
</dbReference>
<proteinExistence type="inferred from homology"/>
<dbReference type="SUPFAM" id="SSF75712">
    <property type="entry name" value="Rad50 coiled-coil Zn hook"/>
    <property type="match status" value="1"/>
</dbReference>
<evidence type="ECO:0000256" key="3">
    <source>
        <dbReference type="ARBA" id="ARBA00013368"/>
    </source>
</evidence>
<feature type="coiled-coil region" evidence="4">
    <location>
        <begin position="616"/>
        <end position="650"/>
    </location>
</feature>
<gene>
    <name evidence="6" type="ORF">EDC14_1001151</name>
</gene>
<dbReference type="AlphaFoldDB" id="A0A4R1SBE0"/>
<comment type="caution">
    <text evidence="6">The sequence shown here is derived from an EMBL/GenBank/DDBJ whole genome shotgun (WGS) entry which is preliminary data.</text>
</comment>
<keyword evidence="7" id="KW-1185">Reference proteome</keyword>
<evidence type="ECO:0000256" key="2">
    <source>
        <dbReference type="ARBA" id="ARBA00011322"/>
    </source>
</evidence>
<accession>A0A4R1SBE0</accession>
<comment type="similarity">
    <text evidence="1">Belongs to the SMC family. SbcC subfamily.</text>
</comment>
<keyword evidence="6" id="KW-0378">Hydrolase</keyword>
<sequence>MRPLRVAIEGLHSFKERQEVDFAELAGAGLFGIFGPTGSGKSTILDAITLALYGSVKRAAKNTQGILNSQKDRLEVAFTFAIGPAEDRRSYRVERSFRRNKEKRDSVTAGVCRLIELGAGGETILADGPTEVTRRVEEIIGLTMEDFTRSVVLPQGEFSQFLKLRDADRVRMMERIFALAEYGSKLSEKVKGERERLGAELDRVDGILRELGNVSGETLQQLREELERKETERRAIVVRAEAVERDYARVAALWQLQEELERLRQAEREHLREQDAHRERCGILRRAEAAEAVRPYDEAQRRAAAACQDGRRELEAAAALYEAEEARHGRLAAALNAAETAFREGQPEWIARQARLRPLVAETAELRRKEEDLAALVAEQNGLAARVAEHQSRLAKGEKYKAEKEADRKRLEAELAGLTVPVELRERVQTGVRLEQEYVNRKAEVAKLSAARTDEAASRDALAERLTAERTALAEVLERTGRLETDRAGHARAKPGDLSSYAAERERLSHLERQLDALSALSAAIQAGQDELDGLDERLREYERRLEEGRTRSAEWERRSAGLETERQRRQAALQEHETANAAAVLAAGLAAGTPCPVCGSAHHPHPAAGLDPAALERERAELAELETQLERLRQAADQLNREMLQHQTRRAGDAEQQAKLREKQQAALEQWTELQAGLPAVWAGQPSERWPELLQFEKERLQALHEAIAAWEKRDGEWERELAGLRQQRLERERVVAQLGAELDACRNGLDRLERELAGAQDASAGLAAEYEALRAALGLSAGFVERSQQISAQDKASEEGRKKLAVIAGELEKAGQLYEKLQTELDTARAEWTGREADRRNLERELQERQDRLRAVTGGRPVEILLAEAEGALALLERNRTEAKTAYEASRESLQALANRRSAALQRQESAQAALDHAGAALNEQLSAHGFESAAAFAAALRTTAEREQLKAACAAFEDAAKKLAAQIEQNLAKLDGQTVPPEAWAEIQAVRGQAGAAKERIAGEIGGLESTLANMAAKYERIRQYQKDRGRLAGRKAQADEMHRLLQGDAFVAYIAEEHLRYILQDASGRLQNLTNGRYLLKLDENKDFIICDNGNGGLARPVSSLSGGETFLVSLALALALSAKIQLNGRNPLEFFFLDEGFGTLDPGLLEVVLDSLERLRQEHLVIGLISHLPELRNRIPRRLIIRPAGLDGAGSQVRVERG</sequence>
<evidence type="ECO:0000313" key="6">
    <source>
        <dbReference type="EMBL" id="TCL76866.1"/>
    </source>
</evidence>
<feature type="coiled-coil region" evidence="4">
    <location>
        <begin position="501"/>
        <end position="583"/>
    </location>
</feature>
<dbReference type="EMBL" id="SLUN01000001">
    <property type="protein sequence ID" value="TCL76866.1"/>
    <property type="molecule type" value="Genomic_DNA"/>
</dbReference>
<dbReference type="Proteomes" id="UP000295008">
    <property type="component" value="Unassembled WGS sequence"/>
</dbReference>
<dbReference type="RefSeq" id="WP_132012263.1">
    <property type="nucleotide sequence ID" value="NZ_SLUN01000001.1"/>
</dbReference>
<keyword evidence="4" id="KW-0175">Coiled coil</keyword>
<feature type="coiled-coil region" evidence="4">
    <location>
        <begin position="219"/>
        <end position="280"/>
    </location>
</feature>
<dbReference type="InterPro" id="IPR038729">
    <property type="entry name" value="Rad50/SbcC_AAA"/>
</dbReference>